<dbReference type="AlphaFoldDB" id="A0A1Y5ST73"/>
<feature type="transmembrane region" description="Helical" evidence="2">
    <location>
        <begin position="38"/>
        <end position="56"/>
    </location>
</feature>
<evidence type="ECO:0000256" key="2">
    <source>
        <dbReference type="SAM" id="Phobius"/>
    </source>
</evidence>
<dbReference type="OrthoDB" id="7358234at2"/>
<reference evidence="3 4" key="1">
    <citation type="submission" date="2017-03" db="EMBL/GenBank/DDBJ databases">
        <authorList>
            <person name="Afonso C.L."/>
            <person name="Miller P.J."/>
            <person name="Scott M.A."/>
            <person name="Spackman E."/>
            <person name="Goraichik I."/>
            <person name="Dimitrov K.M."/>
            <person name="Suarez D.L."/>
            <person name="Swayne D.E."/>
        </authorList>
    </citation>
    <scope>NUCLEOTIDE SEQUENCE [LARGE SCALE GENOMIC DNA]</scope>
    <source>
        <strain evidence="3 4">CECT 7691</strain>
    </source>
</reference>
<keyword evidence="2" id="KW-1133">Transmembrane helix</keyword>
<dbReference type="Proteomes" id="UP000193200">
    <property type="component" value="Unassembled WGS sequence"/>
</dbReference>
<gene>
    <name evidence="3" type="ORF">OCH7691_02063</name>
</gene>
<keyword evidence="2" id="KW-0812">Transmembrane</keyword>
<keyword evidence="2" id="KW-0472">Membrane</keyword>
<evidence type="ECO:0000313" key="3">
    <source>
        <dbReference type="EMBL" id="SLN47777.1"/>
    </source>
</evidence>
<sequence>MKWDIRDKTTWSRVALIGTVLWLTYVTMETGGDLHHPLFDYVFIVPLALWIGVVIIKQVIDRTAPDRAGVPGDGPGEEGPGDGRP</sequence>
<name>A0A1Y5ST73_9PROT</name>
<dbReference type="RefSeq" id="WP_085883264.1">
    <property type="nucleotide sequence ID" value="NZ_FWFR01000001.1"/>
</dbReference>
<proteinExistence type="predicted"/>
<feature type="compositionally biased region" description="Acidic residues" evidence="1">
    <location>
        <begin position="75"/>
        <end position="85"/>
    </location>
</feature>
<organism evidence="3 4">
    <name type="scientific">Oceanibacterium hippocampi</name>
    <dbReference type="NCBI Taxonomy" id="745714"/>
    <lineage>
        <taxon>Bacteria</taxon>
        <taxon>Pseudomonadati</taxon>
        <taxon>Pseudomonadota</taxon>
        <taxon>Alphaproteobacteria</taxon>
        <taxon>Sneathiellales</taxon>
        <taxon>Sneathiellaceae</taxon>
        <taxon>Oceanibacterium</taxon>
    </lineage>
</organism>
<evidence type="ECO:0000313" key="4">
    <source>
        <dbReference type="Proteomes" id="UP000193200"/>
    </source>
</evidence>
<accession>A0A1Y5ST73</accession>
<evidence type="ECO:0000256" key="1">
    <source>
        <dbReference type="SAM" id="MobiDB-lite"/>
    </source>
</evidence>
<keyword evidence="4" id="KW-1185">Reference proteome</keyword>
<dbReference type="InParanoid" id="A0A1Y5ST73"/>
<feature type="region of interest" description="Disordered" evidence="1">
    <location>
        <begin position="65"/>
        <end position="85"/>
    </location>
</feature>
<dbReference type="EMBL" id="FWFR01000001">
    <property type="protein sequence ID" value="SLN47777.1"/>
    <property type="molecule type" value="Genomic_DNA"/>
</dbReference>
<protein>
    <submittedName>
        <fullName evidence="3">Uncharacterized protein</fullName>
    </submittedName>
</protein>